<dbReference type="SMART" id="SM00443">
    <property type="entry name" value="G_patch"/>
    <property type="match status" value="1"/>
</dbReference>
<dbReference type="AlphaFoldDB" id="T1F8W2"/>
<dbReference type="FunCoup" id="T1F8W2">
    <property type="interactions" value="176"/>
</dbReference>
<dbReference type="PANTHER" id="PTHR23149">
    <property type="entry name" value="G PATCH DOMAIN CONTAINING PROTEIN"/>
    <property type="match status" value="1"/>
</dbReference>
<evidence type="ECO:0000313" key="4">
    <source>
        <dbReference type="EMBL" id="ESO01097.1"/>
    </source>
</evidence>
<reference evidence="4 6" key="2">
    <citation type="journal article" date="2013" name="Nature">
        <title>Insights into bilaterian evolution from three spiralian genomes.</title>
        <authorList>
            <person name="Simakov O."/>
            <person name="Marletaz F."/>
            <person name="Cho S.J."/>
            <person name="Edsinger-Gonzales E."/>
            <person name="Havlak P."/>
            <person name="Hellsten U."/>
            <person name="Kuo D.H."/>
            <person name="Larsson T."/>
            <person name="Lv J."/>
            <person name="Arendt D."/>
            <person name="Savage R."/>
            <person name="Osoegawa K."/>
            <person name="de Jong P."/>
            <person name="Grimwood J."/>
            <person name="Chapman J.A."/>
            <person name="Shapiro H."/>
            <person name="Aerts A."/>
            <person name="Otillar R.P."/>
            <person name="Terry A.Y."/>
            <person name="Boore J.L."/>
            <person name="Grigoriev I.V."/>
            <person name="Lindberg D.R."/>
            <person name="Seaver E.C."/>
            <person name="Weisblat D.A."/>
            <person name="Putnam N.H."/>
            <person name="Rokhsar D.S."/>
        </authorList>
    </citation>
    <scope>NUCLEOTIDE SEQUENCE</scope>
</reference>
<dbReference type="CTD" id="20205261"/>
<dbReference type="OrthoDB" id="10019757at2759"/>
<feature type="domain" description="G-patch" evidence="3">
    <location>
        <begin position="1"/>
        <end position="47"/>
    </location>
</feature>
<dbReference type="EnsemblMetazoa" id="HelroT175127">
    <property type="protein sequence ID" value="HelroP175127"/>
    <property type="gene ID" value="HelroG175127"/>
</dbReference>
<evidence type="ECO:0000313" key="6">
    <source>
        <dbReference type="Proteomes" id="UP000015101"/>
    </source>
</evidence>
<feature type="region of interest" description="Disordered" evidence="2">
    <location>
        <begin position="177"/>
        <end position="200"/>
    </location>
</feature>
<dbReference type="EMBL" id="KB096830">
    <property type="protein sequence ID" value="ESO01097.1"/>
    <property type="molecule type" value="Genomic_DNA"/>
</dbReference>
<dbReference type="PANTHER" id="PTHR23149:SF9">
    <property type="entry name" value="G PATCH DOMAIN-CONTAINING PROTEIN 4"/>
    <property type="match status" value="1"/>
</dbReference>
<dbReference type="PROSITE" id="PS50174">
    <property type="entry name" value="G_PATCH"/>
    <property type="match status" value="1"/>
</dbReference>
<reference evidence="6" key="1">
    <citation type="submission" date="2012-12" db="EMBL/GenBank/DDBJ databases">
        <authorList>
            <person name="Hellsten U."/>
            <person name="Grimwood J."/>
            <person name="Chapman J.A."/>
            <person name="Shapiro H."/>
            <person name="Aerts A."/>
            <person name="Otillar R.P."/>
            <person name="Terry A.Y."/>
            <person name="Boore J.L."/>
            <person name="Simakov O."/>
            <person name="Marletaz F."/>
            <person name="Cho S.-J."/>
            <person name="Edsinger-Gonzales E."/>
            <person name="Havlak P."/>
            <person name="Kuo D.-H."/>
            <person name="Larsson T."/>
            <person name="Lv J."/>
            <person name="Arendt D."/>
            <person name="Savage R."/>
            <person name="Osoegawa K."/>
            <person name="de Jong P."/>
            <person name="Lindberg D.R."/>
            <person name="Seaver E.C."/>
            <person name="Weisblat D.A."/>
            <person name="Putnam N.H."/>
            <person name="Grigoriev I.V."/>
            <person name="Rokhsar D.S."/>
        </authorList>
    </citation>
    <scope>NUCLEOTIDE SEQUENCE</scope>
</reference>
<dbReference type="GO" id="GO:0005730">
    <property type="term" value="C:nucleolus"/>
    <property type="evidence" value="ECO:0000318"/>
    <property type="project" value="GO_Central"/>
</dbReference>
<dbReference type="GO" id="GO:0003676">
    <property type="term" value="F:nucleic acid binding"/>
    <property type="evidence" value="ECO:0007669"/>
    <property type="project" value="InterPro"/>
</dbReference>
<accession>T1F8W2</accession>
<dbReference type="RefSeq" id="XP_009020809.1">
    <property type="nucleotide sequence ID" value="XM_009022561.1"/>
</dbReference>
<evidence type="ECO:0000256" key="1">
    <source>
        <dbReference type="ARBA" id="ARBA00040365"/>
    </source>
</evidence>
<dbReference type="Proteomes" id="UP000015101">
    <property type="component" value="Unassembled WGS sequence"/>
</dbReference>
<dbReference type="HOGENOM" id="CLU_047130_0_0_1"/>
<feature type="region of interest" description="Disordered" evidence="2">
    <location>
        <begin position="275"/>
        <end position="301"/>
    </location>
</feature>
<name>T1F8W2_HELRO</name>
<dbReference type="InterPro" id="IPR050656">
    <property type="entry name" value="PINX1"/>
</dbReference>
<sequence length="321" mass="35796">MKFSAKALLEQQGWKEGQGLGKEKQGIKDAIKVNVKNDKFGVGHDLGEEFTYHWWDHAFNRAAKNIKGTIQLSKEGETTELSTKKLSKKSKKNKKANKSDVYKSFGNFVKAATLTDGQLTQLIDDDQDDDEEEKEDESGAVSNYTDEELFKLCGGLTAHKGARHGINLKGKLDRINEQERHHHQQKKQKGSGESGLSTSLITGLRTDNNSLNTCIMPETFVYNDENICKKKTKKHKMKKCDSLTDNDDGGVDVLGVTEGTKIVEHKNVDSTIDSVCPADDVNKPRKSKKRRKNSDADAPIDCISSTQANIDRTLSLKKKKI</sequence>
<evidence type="ECO:0000259" key="3">
    <source>
        <dbReference type="PROSITE" id="PS50174"/>
    </source>
</evidence>
<dbReference type="eggNOG" id="KOG2809">
    <property type="taxonomic scope" value="Eukaryota"/>
</dbReference>
<dbReference type="EMBL" id="AMQM01005151">
    <property type="status" value="NOT_ANNOTATED_CDS"/>
    <property type="molecule type" value="Genomic_DNA"/>
</dbReference>
<evidence type="ECO:0000313" key="5">
    <source>
        <dbReference type="EnsemblMetazoa" id="HelroP175127"/>
    </source>
</evidence>
<dbReference type="KEGG" id="hro:HELRODRAFT_175127"/>
<feature type="compositionally biased region" description="Acidic residues" evidence="2">
    <location>
        <begin position="123"/>
        <end position="138"/>
    </location>
</feature>
<gene>
    <name evidence="5" type="primary">20205261</name>
    <name evidence="4" type="ORF">HELRODRAFT_175127</name>
</gene>
<organism evidence="5 6">
    <name type="scientific">Helobdella robusta</name>
    <name type="common">Californian leech</name>
    <dbReference type="NCBI Taxonomy" id="6412"/>
    <lineage>
        <taxon>Eukaryota</taxon>
        <taxon>Metazoa</taxon>
        <taxon>Spiralia</taxon>
        <taxon>Lophotrochozoa</taxon>
        <taxon>Annelida</taxon>
        <taxon>Clitellata</taxon>
        <taxon>Hirudinea</taxon>
        <taxon>Rhynchobdellida</taxon>
        <taxon>Glossiphoniidae</taxon>
        <taxon>Helobdella</taxon>
    </lineage>
</organism>
<proteinExistence type="predicted"/>
<evidence type="ECO:0000256" key="2">
    <source>
        <dbReference type="SAM" id="MobiDB-lite"/>
    </source>
</evidence>
<dbReference type="InterPro" id="IPR000467">
    <property type="entry name" value="G_patch_dom"/>
</dbReference>
<dbReference type="InParanoid" id="T1F8W2"/>
<dbReference type="GeneID" id="20205261"/>
<dbReference type="Pfam" id="PF01585">
    <property type="entry name" value="G-patch"/>
    <property type="match status" value="1"/>
</dbReference>
<dbReference type="STRING" id="6412.T1F8W2"/>
<keyword evidence="6" id="KW-1185">Reference proteome</keyword>
<reference evidence="5" key="3">
    <citation type="submission" date="2015-06" db="UniProtKB">
        <authorList>
            <consortium name="EnsemblMetazoa"/>
        </authorList>
    </citation>
    <scope>IDENTIFICATION</scope>
</reference>
<feature type="region of interest" description="Disordered" evidence="2">
    <location>
        <begin position="119"/>
        <end position="141"/>
    </location>
</feature>
<protein>
    <recommendedName>
        <fullName evidence="1">G patch domain-containing protein 4</fullName>
    </recommendedName>
</protein>